<feature type="region of interest" description="SAW" evidence="3">
    <location>
        <begin position="616"/>
        <end position="692"/>
    </location>
</feature>
<evidence type="ECO:0000256" key="2">
    <source>
        <dbReference type="ARBA" id="ARBA00023163"/>
    </source>
</evidence>
<keyword evidence="2" id="KW-0804">Transcription</keyword>
<evidence type="ECO:0000313" key="6">
    <source>
        <dbReference type="Proteomes" id="UP000824120"/>
    </source>
</evidence>
<keyword evidence="6" id="KW-1185">Reference proteome</keyword>
<feature type="region of interest" description="SAW" evidence="3">
    <location>
        <begin position="829"/>
        <end position="895"/>
    </location>
</feature>
<dbReference type="AlphaFoldDB" id="A0A9J5X677"/>
<dbReference type="PANTHER" id="PTHR31636">
    <property type="entry name" value="OSJNBA0084A10.13 PROTEIN-RELATED"/>
    <property type="match status" value="1"/>
</dbReference>
<organism evidence="5 6">
    <name type="scientific">Solanum commersonii</name>
    <name type="common">Commerson's wild potato</name>
    <name type="synonym">Commerson's nightshade</name>
    <dbReference type="NCBI Taxonomy" id="4109"/>
    <lineage>
        <taxon>Eukaryota</taxon>
        <taxon>Viridiplantae</taxon>
        <taxon>Streptophyta</taxon>
        <taxon>Embryophyta</taxon>
        <taxon>Tracheophyta</taxon>
        <taxon>Spermatophyta</taxon>
        <taxon>Magnoliopsida</taxon>
        <taxon>eudicotyledons</taxon>
        <taxon>Gunneridae</taxon>
        <taxon>Pentapetalae</taxon>
        <taxon>asterids</taxon>
        <taxon>lamiids</taxon>
        <taxon>Solanales</taxon>
        <taxon>Solanaceae</taxon>
        <taxon>Solanoideae</taxon>
        <taxon>Solaneae</taxon>
        <taxon>Solanum</taxon>
    </lineage>
</organism>
<dbReference type="Pfam" id="PF03514">
    <property type="entry name" value="GRAS"/>
    <property type="match status" value="3"/>
</dbReference>
<evidence type="ECO:0000256" key="3">
    <source>
        <dbReference type="PROSITE-ProRule" id="PRU01191"/>
    </source>
</evidence>
<evidence type="ECO:0008006" key="7">
    <source>
        <dbReference type="Google" id="ProtNLM"/>
    </source>
</evidence>
<dbReference type="OrthoDB" id="1221201at2759"/>
<comment type="similarity">
    <text evidence="3">Belongs to the GRAS family.</text>
</comment>
<dbReference type="InterPro" id="IPR005202">
    <property type="entry name" value="TF_GRAS"/>
</dbReference>
<feature type="region of interest" description="PFYRE" evidence="3">
    <location>
        <begin position="522"/>
        <end position="613"/>
    </location>
</feature>
<sequence length="1090" mass="122634">MTVPMHYRKLVGSSPNFAESIGVEFEFRGFVVHTLADLEASMLNIRPSNVEAVAVNSVFELHRLFSIPGAIEKVLDLIKQVEPKIVTIAEPEVNHNESVFMNRIKEAWHYYSTVFDLLENSEWTKRSTIDLEIVEPHLRREIYNLRFNSTGFNLVPLASNTYRHSDLLLALYTNEEGCRVEVKDRMSSLEISMDTIMEDEDSFVSNADAIIYAASDISGWTHSLISDHNIPNSSSSTSVDEHHHHHQHQQISTAAGGGGNEDDSMIVSSCASSRLFNNNKQIDDQQEIRIFNVDFRALSNKTLKSCYGSEFRGSLVYEESSVRLVNTLMACAKAIQENNISLADELISDIRRFTVSQIGGAMKKEAIYFADALHHKIHRTNSEDIVESSYSKVQVLSMSFYDSCLFLKFSHLIANQSILEAFADSKRVHVIDFSLNHGLQWPALLQALTFRPGGPPAFRLTGIGVHSRPDDTTNALQEVGGKLAQLAESMGIEFEFRGLVVHTLADLEAPMLNIRPSNVESLAVNSVFKLHRLFSIPGAIEKVLDLIKQIDPKIVTIAEREVNHNESVFMHRIKEAWHYYSTMFDLLENSEWTRRSTIDLEIAAQHLGREIYNLVACEGTKRVVRHEMFGQWQVRLNSAGFNLVPLGLNMYRQVNLLVALITNEEGYRVEEKDGCLMLSWHSRPLITTSAWRGYVANVTCESIGVEFEFRGFMVHTLADLEASMLNIRPSNVEAVAVNSVFELHRLFSTPGAIEKVLDIIKQIQPKIVTIAEQEANHNRSDFMNRINEAWLYYSTMFDVLENSELTQTNNLNLEMAEQYLGREIYNLVACEGTKRVVRHQTLGFNLVPLGSFTLTQLAMLLDTFSNVEEYRLHVEDDCFMMNWHNRPLITTHGVHKILCKMSSLEISMDTIMEDEDSFVSNTNAIIHAASDISGWSHSLISDHNIPNSPSSTSVDDRQQQISMAGGGGDSMIVSSGASSSWFNNNKQIHDHQEIGIFNVDFRALCNNRLKSRGGSEFSSSLLLDTGRTVKEETSVKLVNTLMACAEAIQENNLSLADVLRAPDLQASMLNIRPSNVKAVALNSVFHSRSN</sequence>
<evidence type="ECO:0000313" key="5">
    <source>
        <dbReference type="EMBL" id="KAG5582512.1"/>
    </source>
</evidence>
<feature type="region of interest" description="Leucine repeat II (LRII)" evidence="3">
    <location>
        <begin position="478"/>
        <end position="510"/>
    </location>
</feature>
<dbReference type="Proteomes" id="UP000824120">
    <property type="component" value="Chromosome 10"/>
</dbReference>
<feature type="short sequence motif" description="VHIID" evidence="3">
    <location>
        <begin position="428"/>
        <end position="432"/>
    </location>
</feature>
<dbReference type="PROSITE" id="PS50985">
    <property type="entry name" value="GRAS"/>
    <property type="match status" value="3"/>
</dbReference>
<gene>
    <name evidence="5" type="ORF">H5410_053139</name>
</gene>
<feature type="region of interest" description="PFYRE" evidence="3">
    <location>
        <begin position="735"/>
        <end position="826"/>
    </location>
</feature>
<feature type="region of interest" description="VHIID" evidence="3">
    <location>
        <begin position="397"/>
        <end position="462"/>
    </location>
</feature>
<protein>
    <recommendedName>
        <fullName evidence="7">DELLA protein</fullName>
    </recommendedName>
</protein>
<evidence type="ECO:0000256" key="1">
    <source>
        <dbReference type="ARBA" id="ARBA00023015"/>
    </source>
</evidence>
<proteinExistence type="inferred from homology"/>
<keyword evidence="1" id="KW-0805">Transcription regulation</keyword>
<accession>A0A9J5X677</accession>
<reference evidence="5 6" key="1">
    <citation type="submission" date="2020-09" db="EMBL/GenBank/DDBJ databases">
        <title>De no assembly of potato wild relative species, Solanum commersonii.</title>
        <authorList>
            <person name="Cho K."/>
        </authorList>
    </citation>
    <scope>NUCLEOTIDE SEQUENCE [LARGE SCALE GENOMIC DNA]</scope>
    <source>
        <strain evidence="5">LZ3.2</strain>
        <tissue evidence="5">Leaf</tissue>
    </source>
</reference>
<evidence type="ECO:0000256" key="4">
    <source>
        <dbReference type="SAM" id="MobiDB-lite"/>
    </source>
</evidence>
<name>A0A9J5X677_SOLCO</name>
<feature type="region of interest" description="SAW" evidence="3">
    <location>
        <begin position="133"/>
        <end position="209"/>
    </location>
</feature>
<comment type="caution">
    <text evidence="5">The sequence shown here is derived from an EMBL/GenBank/DDBJ whole genome shotgun (WGS) entry which is preliminary data.</text>
</comment>
<dbReference type="EMBL" id="JACXVP010000010">
    <property type="protein sequence ID" value="KAG5582512.1"/>
    <property type="molecule type" value="Genomic_DNA"/>
</dbReference>
<feature type="region of interest" description="Disordered" evidence="4">
    <location>
        <begin position="231"/>
        <end position="260"/>
    </location>
</feature>
<comment type="caution">
    <text evidence="3">Lacks conserved residue(s) required for the propagation of feature annotation.</text>
</comment>